<dbReference type="RefSeq" id="WP_123818520.1">
    <property type="nucleotide sequence ID" value="NZ_RKQG01000001.1"/>
</dbReference>
<dbReference type="InterPro" id="IPR001387">
    <property type="entry name" value="Cro/C1-type_HTH"/>
</dbReference>
<gene>
    <name evidence="2" type="ORF">EDD38_3240</name>
</gene>
<keyword evidence="3" id="KW-1185">Reference proteome</keyword>
<dbReference type="CDD" id="cd00093">
    <property type="entry name" value="HTH_XRE"/>
    <property type="match status" value="1"/>
</dbReference>
<dbReference type="SMART" id="SM00530">
    <property type="entry name" value="HTH_XRE"/>
    <property type="match status" value="1"/>
</dbReference>
<dbReference type="Gene3D" id="1.10.260.40">
    <property type="entry name" value="lambda repressor-like DNA-binding domains"/>
    <property type="match status" value="1"/>
</dbReference>
<dbReference type="PROSITE" id="PS50943">
    <property type="entry name" value="HTH_CROC1"/>
    <property type="match status" value="1"/>
</dbReference>
<proteinExistence type="predicted"/>
<name>A0A3N4RN99_9ACTN</name>
<feature type="domain" description="HTH cro/C1-type" evidence="1">
    <location>
        <begin position="13"/>
        <end position="67"/>
    </location>
</feature>
<evidence type="ECO:0000313" key="3">
    <source>
        <dbReference type="Proteomes" id="UP000266906"/>
    </source>
</evidence>
<organism evidence="2 3">
    <name type="scientific">Kitasatospora cineracea</name>
    <dbReference type="NCBI Taxonomy" id="88074"/>
    <lineage>
        <taxon>Bacteria</taxon>
        <taxon>Bacillati</taxon>
        <taxon>Actinomycetota</taxon>
        <taxon>Actinomycetes</taxon>
        <taxon>Kitasatosporales</taxon>
        <taxon>Streptomycetaceae</taxon>
        <taxon>Kitasatospora</taxon>
    </lineage>
</organism>
<dbReference type="EMBL" id="RKQG01000001">
    <property type="protein sequence ID" value="RPE34898.1"/>
    <property type="molecule type" value="Genomic_DNA"/>
</dbReference>
<dbReference type="AlphaFoldDB" id="A0A3N4RN99"/>
<accession>A0A3N4RN99</accession>
<protein>
    <submittedName>
        <fullName evidence="2">Helix-turn-helix protein</fullName>
    </submittedName>
</protein>
<evidence type="ECO:0000259" key="1">
    <source>
        <dbReference type="PROSITE" id="PS50943"/>
    </source>
</evidence>
<dbReference type="GO" id="GO:0003677">
    <property type="term" value="F:DNA binding"/>
    <property type="evidence" value="ECO:0007669"/>
    <property type="project" value="InterPro"/>
</dbReference>
<dbReference type="SUPFAM" id="SSF47413">
    <property type="entry name" value="lambda repressor-like DNA-binding domains"/>
    <property type="match status" value="1"/>
</dbReference>
<reference evidence="2 3" key="1">
    <citation type="submission" date="2018-11" db="EMBL/GenBank/DDBJ databases">
        <title>Sequencing the genomes of 1000 actinobacteria strains.</title>
        <authorList>
            <person name="Klenk H.-P."/>
        </authorList>
    </citation>
    <scope>NUCLEOTIDE SEQUENCE [LARGE SCALE GENOMIC DNA]</scope>
    <source>
        <strain evidence="2 3">DSM 44781</strain>
    </source>
</reference>
<dbReference type="InterPro" id="IPR010982">
    <property type="entry name" value="Lambda_DNA-bd_dom_sf"/>
</dbReference>
<dbReference type="Pfam" id="PF13560">
    <property type="entry name" value="HTH_31"/>
    <property type="match status" value="1"/>
</dbReference>
<sequence>MPATTAAHLGYRVAAARAAAGLSRREVHESSGVSISMIRQIEGGTRAPSDAVLDVLARALHTTPEDLAGGPGRTDSRVHQAIPAMQAAIATYDLPEDGPVRPLCELATAVEEMTAARVNSQYSLLAESIPPLLGELFRAVDQARGLDRQRAAHLLALAVRSADAAAYKYGYRDLSARLVELMRWAAGIADDPALTAATAYVRTEVYFATGQLGTGLRALQQAVDRMPPPTTVPLAAAAAALHMRAAVVAGRAGGAGGARLHLAEAERLARGIPERLYDGTAVGPASVRIHQLAVAVELADPAVLGRAVAEAGRWVPPRNLPAERRSHYYIDLGRAQIALGRPQHARESLLVARRIAPQHVREHGQVRTELATLVRLSRGRDEELLAMARWAKAV</sequence>
<evidence type="ECO:0000313" key="2">
    <source>
        <dbReference type="EMBL" id="RPE34898.1"/>
    </source>
</evidence>
<comment type="caution">
    <text evidence="2">The sequence shown here is derived from an EMBL/GenBank/DDBJ whole genome shotgun (WGS) entry which is preliminary data.</text>
</comment>
<dbReference type="Proteomes" id="UP000266906">
    <property type="component" value="Unassembled WGS sequence"/>
</dbReference>